<evidence type="ECO:0000256" key="2">
    <source>
        <dbReference type="ARBA" id="ARBA00022729"/>
    </source>
</evidence>
<reference evidence="6 7" key="1">
    <citation type="submission" date="2017-01" db="EMBL/GenBank/DDBJ databases">
        <authorList>
            <consortium name="Urmite Genomes"/>
        </authorList>
    </citation>
    <scope>NUCLEOTIDE SEQUENCE [LARGE SCALE GENOMIC DNA]</scope>
    <source>
        <strain evidence="6 7">AB57</strain>
    </source>
</reference>
<evidence type="ECO:0000256" key="5">
    <source>
        <dbReference type="ARBA" id="ARBA00023288"/>
    </source>
</evidence>
<protein>
    <recommendedName>
        <fullName evidence="8">Lipoprotein LpqH</fullName>
    </recommendedName>
</protein>
<evidence type="ECO:0000256" key="1">
    <source>
        <dbReference type="ARBA" id="ARBA00022475"/>
    </source>
</evidence>
<keyword evidence="1" id="KW-1003">Cell membrane</keyword>
<proteinExistence type="predicted"/>
<evidence type="ECO:0000256" key="3">
    <source>
        <dbReference type="ARBA" id="ARBA00023136"/>
    </source>
</evidence>
<accession>A0A2U3NU00</accession>
<dbReference type="Pfam" id="PF05481">
    <property type="entry name" value="Myco_19_kDa"/>
    <property type="match status" value="1"/>
</dbReference>
<gene>
    <name evidence="6" type="ORF">MRAB57_2793</name>
</gene>
<dbReference type="AlphaFoldDB" id="A0A2U3NU00"/>
<evidence type="ECO:0000256" key="4">
    <source>
        <dbReference type="ARBA" id="ARBA00023139"/>
    </source>
</evidence>
<keyword evidence="7" id="KW-1185">Reference proteome</keyword>
<evidence type="ECO:0000313" key="6">
    <source>
        <dbReference type="EMBL" id="SPM34972.1"/>
    </source>
</evidence>
<keyword evidence="3" id="KW-0472">Membrane</keyword>
<dbReference type="EMBL" id="FUFA01000004">
    <property type="protein sequence ID" value="SPM34972.1"/>
    <property type="molecule type" value="Genomic_DNA"/>
</dbReference>
<dbReference type="Proteomes" id="UP000240988">
    <property type="component" value="Unassembled WGS sequence"/>
</dbReference>
<keyword evidence="5" id="KW-0449">Lipoprotein</keyword>
<evidence type="ECO:0000313" key="7">
    <source>
        <dbReference type="Proteomes" id="UP000240988"/>
    </source>
</evidence>
<name>A0A2U3NU00_9MYCO</name>
<keyword evidence="2" id="KW-0732">Signal</keyword>
<sequence length="83" mass="8540">MITTGDTAAGTNAVVSNQNSLTAKSVNITDLGGFTGSYTHGLDGKADVTMNGYTYTIRGNAEGFDINNPSMRAAGTFTIKVAC</sequence>
<keyword evidence="4" id="KW-0564">Palmitate</keyword>
<evidence type="ECO:0008006" key="8">
    <source>
        <dbReference type="Google" id="ProtNLM"/>
    </source>
</evidence>
<dbReference type="GO" id="GO:0016020">
    <property type="term" value="C:membrane"/>
    <property type="evidence" value="ECO:0007669"/>
    <property type="project" value="InterPro"/>
</dbReference>
<organism evidence="6 7">
    <name type="scientific">Mycobacterium rhizamassiliense</name>
    <dbReference type="NCBI Taxonomy" id="1841860"/>
    <lineage>
        <taxon>Bacteria</taxon>
        <taxon>Bacillati</taxon>
        <taxon>Actinomycetota</taxon>
        <taxon>Actinomycetes</taxon>
        <taxon>Mycobacteriales</taxon>
        <taxon>Mycobacteriaceae</taxon>
        <taxon>Mycobacterium</taxon>
    </lineage>
</organism>
<dbReference type="InterPro" id="IPR008691">
    <property type="entry name" value="LpqH"/>
</dbReference>